<proteinExistence type="predicted"/>
<dbReference type="InterPro" id="IPR027417">
    <property type="entry name" value="P-loop_NTPase"/>
</dbReference>
<dbReference type="PANTHER" id="PTHR14932">
    <property type="entry name" value="RAS GTPASE-RELATED"/>
    <property type="match status" value="1"/>
</dbReference>
<dbReference type="GO" id="GO:0005634">
    <property type="term" value="C:nucleus"/>
    <property type="evidence" value="ECO:0007669"/>
    <property type="project" value="TreeGrafter"/>
</dbReference>
<protein>
    <submittedName>
        <fullName evidence="2">Rab-like protein isoform 3</fullName>
    </submittedName>
</protein>
<dbReference type="AlphaFoldDB" id="A0A4Z2DH55"/>
<dbReference type="GO" id="GO:0005525">
    <property type="term" value="F:GTP binding"/>
    <property type="evidence" value="ECO:0007669"/>
    <property type="project" value="InterPro"/>
</dbReference>
<comment type="caution">
    <text evidence="2">The sequence shown here is derived from an EMBL/GenBank/DDBJ whole genome shotgun (WGS) entry which is preliminary data.</text>
</comment>
<name>A0A4Z2DH55_SCHJA</name>
<feature type="compositionally biased region" description="Basic and acidic residues" evidence="1">
    <location>
        <begin position="233"/>
        <end position="245"/>
    </location>
</feature>
<accession>A0A4Z2DH55</accession>
<dbReference type="Gene3D" id="3.40.50.300">
    <property type="entry name" value="P-loop containing nucleotide triphosphate hydrolases"/>
    <property type="match status" value="1"/>
</dbReference>
<evidence type="ECO:0000313" key="3">
    <source>
        <dbReference type="Proteomes" id="UP000311919"/>
    </source>
</evidence>
<dbReference type="PANTHER" id="PTHR14932:SF1">
    <property type="entry name" value="RAB-LIKE PROTEIN 6"/>
    <property type="match status" value="1"/>
</dbReference>
<evidence type="ECO:0000256" key="1">
    <source>
        <dbReference type="SAM" id="MobiDB-lite"/>
    </source>
</evidence>
<feature type="region of interest" description="Disordered" evidence="1">
    <location>
        <begin position="417"/>
        <end position="441"/>
    </location>
</feature>
<reference evidence="2 3" key="1">
    <citation type="submission" date="2019-03" db="EMBL/GenBank/DDBJ databases">
        <title>An improved genome assembly of the fluke Schistosoma japonicum.</title>
        <authorList>
            <person name="Hu W."/>
            <person name="Luo F."/>
            <person name="Yin M."/>
            <person name="Mo X."/>
            <person name="Sun C."/>
            <person name="Wu Q."/>
            <person name="Zhu B."/>
            <person name="Xiang M."/>
            <person name="Wang J."/>
            <person name="Wang Y."/>
            <person name="Zhang T."/>
            <person name="Xu B."/>
            <person name="Zheng H."/>
            <person name="Feng Z."/>
        </authorList>
    </citation>
    <scope>NUCLEOTIDE SEQUENCE [LARGE SCALE GENOMIC DNA]</scope>
    <source>
        <strain evidence="2">HuSjv2</strain>
        <tissue evidence="2">Worms</tissue>
    </source>
</reference>
<sequence length="469" mass="53271">MSSVKKWWDRDDTITKRYSSADIQPINGYLQEKFSRGVDYNLKIVIRGDRNVGKSALLSRLKGEQFKEEYIPTNEIQLANIHWNHQNSQSIIKVEVWDVVDKGKPRSISKGLKFFSRLIKGQSGSNINGQAQTKVEPCLDATFINVYKGAHGVIFIMDMTKSSSLSNTTRLIPVQYCESSMKTGLGLMYVYKFLNIPFLCLQRDVLHYQLKRNYNEMISILSELNPKVGNETPKQHYTDPDETKSTNDLPPICSSSSSPFVIEGSVKTKRATTRTNPLNLSDMYDSKTSHIRMKKSENTNKSTEQLEQIPVVLAFSEEIDPADNEIYYLNNNNNLESPTRSYTFAPSSNNDDSDICGVDGDNLYLTNKNSPHEIIMDELQSDLRLGQSNLSYPHHFNRSKLKVDSTIENSDFLLGQLRKPKSRQNNTEEEDDAFDSKSLTNDNGLSISNENIIILPIDNDALEQFLEDS</sequence>
<keyword evidence="3" id="KW-1185">Reference proteome</keyword>
<dbReference type="InterPro" id="IPR040385">
    <property type="entry name" value="RABL6"/>
</dbReference>
<gene>
    <name evidence="2" type="ORF">EWB00_001037</name>
</gene>
<dbReference type="SUPFAM" id="SSF52540">
    <property type="entry name" value="P-loop containing nucleoside triphosphate hydrolases"/>
    <property type="match status" value="1"/>
</dbReference>
<evidence type="ECO:0000313" key="2">
    <source>
        <dbReference type="EMBL" id="TNN15807.1"/>
    </source>
</evidence>
<dbReference type="GO" id="GO:0005829">
    <property type="term" value="C:cytosol"/>
    <property type="evidence" value="ECO:0007669"/>
    <property type="project" value="TreeGrafter"/>
</dbReference>
<dbReference type="PRINTS" id="PR00449">
    <property type="entry name" value="RASTRNSFRMNG"/>
</dbReference>
<dbReference type="OrthoDB" id="207081at2759"/>
<feature type="region of interest" description="Disordered" evidence="1">
    <location>
        <begin position="229"/>
        <end position="257"/>
    </location>
</feature>
<dbReference type="Proteomes" id="UP000311919">
    <property type="component" value="Unassembled WGS sequence"/>
</dbReference>
<dbReference type="EMBL" id="SKCS01000141">
    <property type="protein sequence ID" value="TNN15807.1"/>
    <property type="molecule type" value="Genomic_DNA"/>
</dbReference>
<dbReference type="Pfam" id="PF08477">
    <property type="entry name" value="Roc"/>
    <property type="match status" value="1"/>
</dbReference>
<organism evidence="2 3">
    <name type="scientific">Schistosoma japonicum</name>
    <name type="common">Blood fluke</name>
    <dbReference type="NCBI Taxonomy" id="6182"/>
    <lineage>
        <taxon>Eukaryota</taxon>
        <taxon>Metazoa</taxon>
        <taxon>Spiralia</taxon>
        <taxon>Lophotrochozoa</taxon>
        <taxon>Platyhelminthes</taxon>
        <taxon>Trematoda</taxon>
        <taxon>Digenea</taxon>
        <taxon>Strigeidida</taxon>
        <taxon>Schistosomatoidea</taxon>
        <taxon>Schistosomatidae</taxon>
        <taxon>Schistosoma</taxon>
    </lineage>
</organism>
<dbReference type="PROSITE" id="PS51419">
    <property type="entry name" value="RAB"/>
    <property type="match status" value="1"/>
</dbReference>